<reference evidence="3 4" key="1">
    <citation type="submission" date="2019-06" db="EMBL/GenBank/DDBJ databases">
        <title>Whole genome shotgun sequence of Pseudonocardia hydrocarbonoxydans NBRC 14498.</title>
        <authorList>
            <person name="Hosoyama A."/>
            <person name="Uohara A."/>
            <person name="Ohji S."/>
            <person name="Ichikawa N."/>
        </authorList>
    </citation>
    <scope>NUCLEOTIDE SEQUENCE [LARGE SCALE GENOMIC DNA]</scope>
    <source>
        <strain evidence="3 4">NBRC 14498</strain>
    </source>
</reference>
<dbReference type="Gene3D" id="3.40.50.620">
    <property type="entry name" value="HUPs"/>
    <property type="match status" value="1"/>
</dbReference>
<dbReference type="OrthoDB" id="4462150at2"/>
<protein>
    <recommendedName>
        <fullName evidence="2">UspA domain-containing protein</fullName>
    </recommendedName>
</protein>
<dbReference type="Pfam" id="PF00582">
    <property type="entry name" value="Usp"/>
    <property type="match status" value="1"/>
</dbReference>
<dbReference type="RefSeq" id="WP_141278395.1">
    <property type="nucleotide sequence ID" value="NZ_BAAARZ010000004.1"/>
</dbReference>
<evidence type="ECO:0000313" key="4">
    <source>
        <dbReference type="Proteomes" id="UP000320338"/>
    </source>
</evidence>
<comment type="caution">
    <text evidence="3">The sequence shown here is derived from an EMBL/GenBank/DDBJ whole genome shotgun (WGS) entry which is preliminary data.</text>
</comment>
<dbReference type="CDD" id="cd00293">
    <property type="entry name" value="USP-like"/>
    <property type="match status" value="1"/>
</dbReference>
<name>A0A4Y3WLZ4_9PSEU</name>
<gene>
    <name evidence="3" type="ORF">PHY01_21360</name>
</gene>
<dbReference type="SUPFAM" id="SSF52402">
    <property type="entry name" value="Adenine nucleotide alpha hydrolases-like"/>
    <property type="match status" value="1"/>
</dbReference>
<dbReference type="EMBL" id="BJNG01000016">
    <property type="protein sequence ID" value="GEC19853.1"/>
    <property type="molecule type" value="Genomic_DNA"/>
</dbReference>
<dbReference type="Proteomes" id="UP000320338">
    <property type="component" value="Unassembled WGS sequence"/>
</dbReference>
<dbReference type="InterPro" id="IPR006016">
    <property type="entry name" value="UspA"/>
</dbReference>
<sequence>MASGKSIVLGYDRSPGARRALDIAIELAGSFDVPLVLVHGIAPPSTVGEEADEARVALDELDERIAAPAVAAAEAAGVRVIVDVVDSRPAPALIAAAEEHDALVIVVGTWNESPLRGALLGSVSHKLLQLSARPVLCVPATAPVVEG</sequence>
<comment type="similarity">
    <text evidence="1">Belongs to the universal stress protein A family.</text>
</comment>
<dbReference type="PANTHER" id="PTHR46268">
    <property type="entry name" value="STRESS RESPONSE PROTEIN NHAX"/>
    <property type="match status" value="1"/>
</dbReference>
<evidence type="ECO:0000259" key="2">
    <source>
        <dbReference type="Pfam" id="PF00582"/>
    </source>
</evidence>
<organism evidence="3 4">
    <name type="scientific">Pseudonocardia hydrocarbonoxydans</name>
    <dbReference type="NCBI Taxonomy" id="76726"/>
    <lineage>
        <taxon>Bacteria</taxon>
        <taxon>Bacillati</taxon>
        <taxon>Actinomycetota</taxon>
        <taxon>Actinomycetes</taxon>
        <taxon>Pseudonocardiales</taxon>
        <taxon>Pseudonocardiaceae</taxon>
        <taxon>Pseudonocardia</taxon>
    </lineage>
</organism>
<dbReference type="InterPro" id="IPR014729">
    <property type="entry name" value="Rossmann-like_a/b/a_fold"/>
</dbReference>
<dbReference type="PRINTS" id="PR01438">
    <property type="entry name" value="UNVRSLSTRESS"/>
</dbReference>
<evidence type="ECO:0000256" key="1">
    <source>
        <dbReference type="ARBA" id="ARBA00008791"/>
    </source>
</evidence>
<accession>A0A4Y3WLZ4</accession>
<dbReference type="InterPro" id="IPR006015">
    <property type="entry name" value="Universal_stress_UspA"/>
</dbReference>
<dbReference type="AlphaFoldDB" id="A0A4Y3WLZ4"/>
<keyword evidence="4" id="KW-1185">Reference proteome</keyword>
<evidence type="ECO:0000313" key="3">
    <source>
        <dbReference type="EMBL" id="GEC19853.1"/>
    </source>
</evidence>
<proteinExistence type="inferred from homology"/>
<dbReference type="PANTHER" id="PTHR46268:SF6">
    <property type="entry name" value="UNIVERSAL STRESS PROTEIN UP12"/>
    <property type="match status" value="1"/>
</dbReference>
<feature type="domain" description="UspA" evidence="2">
    <location>
        <begin position="5"/>
        <end position="139"/>
    </location>
</feature>